<protein>
    <submittedName>
        <fullName evidence="2">Uncharacterized protein LOC127749743</fullName>
    </submittedName>
</protein>
<dbReference type="AlphaFoldDB" id="A0A9C6UDS5"/>
<evidence type="ECO:0000313" key="1">
    <source>
        <dbReference type="Proteomes" id="UP000504606"/>
    </source>
</evidence>
<dbReference type="GeneID" id="127749743"/>
<accession>A0A9C6UDS5</accession>
<reference evidence="2" key="1">
    <citation type="submission" date="2025-08" db="UniProtKB">
        <authorList>
            <consortium name="RefSeq"/>
        </authorList>
    </citation>
    <scope>IDENTIFICATION</scope>
    <source>
        <tissue evidence="2">Whole organism</tissue>
    </source>
</reference>
<organism evidence="1 2">
    <name type="scientific">Frankliniella occidentalis</name>
    <name type="common">Western flower thrips</name>
    <name type="synonym">Euthrips occidentalis</name>
    <dbReference type="NCBI Taxonomy" id="133901"/>
    <lineage>
        <taxon>Eukaryota</taxon>
        <taxon>Metazoa</taxon>
        <taxon>Ecdysozoa</taxon>
        <taxon>Arthropoda</taxon>
        <taxon>Hexapoda</taxon>
        <taxon>Insecta</taxon>
        <taxon>Pterygota</taxon>
        <taxon>Neoptera</taxon>
        <taxon>Paraneoptera</taxon>
        <taxon>Thysanoptera</taxon>
        <taxon>Terebrantia</taxon>
        <taxon>Thripoidea</taxon>
        <taxon>Thripidae</taxon>
        <taxon>Frankliniella</taxon>
    </lineage>
</organism>
<dbReference type="Proteomes" id="UP000504606">
    <property type="component" value="Unplaced"/>
</dbReference>
<dbReference type="KEGG" id="foc:127749743"/>
<dbReference type="RefSeq" id="XP_052125189.1">
    <property type="nucleotide sequence ID" value="XM_052269229.1"/>
</dbReference>
<sequence>MESSFDSSAIRQSRQGLMHPTLVPLGILMVISLQLNTGIAEHSRIRHSTVDTSRFSLTTQGEMIAGPRCRSNMSIRTRHHLGALSPPVGVGSHLEVHFRSALILVRSRHLSRGLTHPYLADLLGPPDASVWVLHFRRADIRSRLSGCHIADRRT</sequence>
<evidence type="ECO:0000313" key="2">
    <source>
        <dbReference type="RefSeq" id="XP_052125189.1"/>
    </source>
</evidence>
<proteinExistence type="predicted"/>
<gene>
    <name evidence="2" type="primary">LOC127749743</name>
</gene>
<keyword evidence="1" id="KW-1185">Reference proteome</keyword>
<name>A0A9C6UDS5_FRAOC</name>